<protein>
    <submittedName>
        <fullName evidence="6">1-acyl-sn-glycerol-3-phosphate acyltransferase</fullName>
    </submittedName>
</protein>
<evidence type="ECO:0000256" key="4">
    <source>
        <dbReference type="SAM" id="Phobius"/>
    </source>
</evidence>
<evidence type="ECO:0000256" key="1">
    <source>
        <dbReference type="ARBA" id="ARBA00005189"/>
    </source>
</evidence>
<gene>
    <name evidence="6" type="ORF">CEW83_10970</name>
</gene>
<evidence type="ECO:0000313" key="6">
    <source>
        <dbReference type="EMBL" id="AWI75672.1"/>
    </source>
</evidence>
<evidence type="ECO:0000313" key="7">
    <source>
        <dbReference type="Proteomes" id="UP000244930"/>
    </source>
</evidence>
<feature type="transmembrane region" description="Helical" evidence="4">
    <location>
        <begin position="34"/>
        <end position="54"/>
    </location>
</feature>
<dbReference type="AlphaFoldDB" id="A0A2U8GPV0"/>
<evidence type="ECO:0000259" key="5">
    <source>
        <dbReference type="SMART" id="SM00563"/>
    </source>
</evidence>
<proteinExistence type="predicted"/>
<dbReference type="CDD" id="cd07989">
    <property type="entry name" value="LPLAT_AGPAT-like"/>
    <property type="match status" value="1"/>
</dbReference>
<dbReference type="Proteomes" id="UP000244930">
    <property type="component" value="Chromosome"/>
</dbReference>
<feature type="domain" description="Phospholipid/glycerol acyltransferase" evidence="5">
    <location>
        <begin position="71"/>
        <end position="185"/>
    </location>
</feature>
<comment type="pathway">
    <text evidence="1">Lipid metabolism.</text>
</comment>
<dbReference type="KEGG" id="acom:CEW83_10970"/>
<keyword evidence="4" id="KW-1133">Transmembrane helix</keyword>
<evidence type="ECO:0000256" key="2">
    <source>
        <dbReference type="ARBA" id="ARBA00022679"/>
    </source>
</evidence>
<dbReference type="GO" id="GO:0003841">
    <property type="term" value="F:1-acylglycerol-3-phosphate O-acyltransferase activity"/>
    <property type="evidence" value="ECO:0007669"/>
    <property type="project" value="TreeGrafter"/>
</dbReference>
<sequence>MIFLRSFLFAIVLAIVTPPYAIFGVLTFPFPPRVRHRIITSWAPLVMWFVWHLLGIRYRVIGKENIPAGPSVILSKHQSAWETMALQVIFPPLCFVLKRELLRVPFFGWGLAQIPGIAIDRAAGKDALAQVVEQGRARLKEGFWVVVFPEGTRVAPGTARRYKIGGTWLAKRAGVPIVPVAHNAGEFWRRNAFLKQPGEIVVSIGPPIDVKGVKTEELNTRAEAWIEGEMRRLFPHHYTAEALAAVGPEIKAAESEDLG</sequence>
<organism evidence="6 7">
    <name type="scientific">Parazoarcus communis</name>
    <dbReference type="NCBI Taxonomy" id="41977"/>
    <lineage>
        <taxon>Bacteria</taxon>
        <taxon>Pseudomonadati</taxon>
        <taxon>Pseudomonadota</taxon>
        <taxon>Betaproteobacteria</taxon>
        <taxon>Rhodocyclales</taxon>
        <taxon>Zoogloeaceae</taxon>
        <taxon>Parazoarcus</taxon>
    </lineage>
</organism>
<evidence type="ECO:0000256" key="3">
    <source>
        <dbReference type="ARBA" id="ARBA00023315"/>
    </source>
</evidence>
<dbReference type="PANTHER" id="PTHR10434:SF40">
    <property type="entry name" value="1-ACYL-SN-GLYCEROL-3-PHOSPHATE ACYLTRANSFERASE"/>
    <property type="match status" value="1"/>
</dbReference>
<keyword evidence="4" id="KW-0472">Membrane</keyword>
<dbReference type="Pfam" id="PF01553">
    <property type="entry name" value="Acyltransferase"/>
    <property type="match status" value="1"/>
</dbReference>
<dbReference type="SMART" id="SM00563">
    <property type="entry name" value="PlsC"/>
    <property type="match status" value="1"/>
</dbReference>
<feature type="transmembrane region" description="Helical" evidence="4">
    <location>
        <begin position="7"/>
        <end position="28"/>
    </location>
</feature>
<accession>A0A2U8GPV0</accession>
<keyword evidence="7" id="KW-1185">Reference proteome</keyword>
<name>A0A2U8GPV0_9RHOO</name>
<dbReference type="SUPFAM" id="SSF69593">
    <property type="entry name" value="Glycerol-3-phosphate (1)-acyltransferase"/>
    <property type="match status" value="1"/>
</dbReference>
<dbReference type="EMBL" id="CP022187">
    <property type="protein sequence ID" value="AWI75672.1"/>
    <property type="molecule type" value="Genomic_DNA"/>
</dbReference>
<reference evidence="6 7" key="1">
    <citation type="submission" date="2017-06" db="EMBL/GenBank/DDBJ databases">
        <title>Azoarcus.</title>
        <authorList>
            <person name="Woo J.-H."/>
            <person name="Kim H.-S."/>
        </authorList>
    </citation>
    <scope>NUCLEOTIDE SEQUENCE [LARGE SCALE GENOMIC DNA]</scope>
    <source>
        <strain evidence="6 7">TSPY31</strain>
    </source>
</reference>
<keyword evidence="3 6" id="KW-0012">Acyltransferase</keyword>
<dbReference type="GO" id="GO:0006654">
    <property type="term" value="P:phosphatidic acid biosynthetic process"/>
    <property type="evidence" value="ECO:0007669"/>
    <property type="project" value="TreeGrafter"/>
</dbReference>
<dbReference type="PANTHER" id="PTHR10434">
    <property type="entry name" value="1-ACYL-SN-GLYCEROL-3-PHOSPHATE ACYLTRANSFERASE"/>
    <property type="match status" value="1"/>
</dbReference>
<dbReference type="RefSeq" id="WP_108949378.1">
    <property type="nucleotide sequence ID" value="NZ_CP022187.1"/>
</dbReference>
<dbReference type="InterPro" id="IPR002123">
    <property type="entry name" value="Plipid/glycerol_acylTrfase"/>
</dbReference>
<keyword evidence="2 6" id="KW-0808">Transferase</keyword>
<keyword evidence="4" id="KW-0812">Transmembrane</keyword>